<sequence>MATITKHMDSARSPHPSHPSFHERRVCSLCGRRRSSRSRQMRSEQTADGDICSRCAKIKALLADSSRSNVLVVEVHHYHHIRGPSENTQLHVYASELECESPMANRAELSAGSMRDLAFRDKAGLSTILEEPPCVLSSTKPPEDAVRRLIDTRRRWGRETGISQGNYR</sequence>
<name>A0A2T2N2V2_CORCC</name>
<proteinExistence type="predicted"/>
<dbReference type="Proteomes" id="UP000240883">
    <property type="component" value="Unassembled WGS sequence"/>
</dbReference>
<dbReference type="EMBL" id="KZ678154">
    <property type="protein sequence ID" value="PSN59576.1"/>
    <property type="molecule type" value="Genomic_DNA"/>
</dbReference>
<evidence type="ECO:0000256" key="1">
    <source>
        <dbReference type="SAM" id="MobiDB-lite"/>
    </source>
</evidence>
<feature type="region of interest" description="Disordered" evidence="1">
    <location>
        <begin position="1"/>
        <end position="24"/>
    </location>
</feature>
<protein>
    <submittedName>
        <fullName evidence="2">Uncharacterized protein</fullName>
    </submittedName>
</protein>
<reference evidence="2 3" key="1">
    <citation type="journal article" date="2018" name="Front. Microbiol.">
        <title>Genome-Wide Analysis of Corynespora cassiicola Leaf Fall Disease Putative Effectors.</title>
        <authorList>
            <person name="Lopez D."/>
            <person name="Ribeiro S."/>
            <person name="Label P."/>
            <person name="Fumanal B."/>
            <person name="Venisse J.S."/>
            <person name="Kohler A."/>
            <person name="de Oliveira R.R."/>
            <person name="Labutti K."/>
            <person name="Lipzen A."/>
            <person name="Lail K."/>
            <person name="Bauer D."/>
            <person name="Ohm R.A."/>
            <person name="Barry K.W."/>
            <person name="Spatafora J."/>
            <person name="Grigoriev I.V."/>
            <person name="Martin F.M."/>
            <person name="Pujade-Renaud V."/>
        </authorList>
    </citation>
    <scope>NUCLEOTIDE SEQUENCE [LARGE SCALE GENOMIC DNA]</scope>
    <source>
        <strain evidence="2 3">Philippines</strain>
    </source>
</reference>
<gene>
    <name evidence="2" type="ORF">BS50DRAFT_594433</name>
</gene>
<keyword evidence="3" id="KW-1185">Reference proteome</keyword>
<organism evidence="2 3">
    <name type="scientific">Corynespora cassiicola Philippines</name>
    <dbReference type="NCBI Taxonomy" id="1448308"/>
    <lineage>
        <taxon>Eukaryota</taxon>
        <taxon>Fungi</taxon>
        <taxon>Dikarya</taxon>
        <taxon>Ascomycota</taxon>
        <taxon>Pezizomycotina</taxon>
        <taxon>Dothideomycetes</taxon>
        <taxon>Pleosporomycetidae</taxon>
        <taxon>Pleosporales</taxon>
        <taxon>Corynesporascaceae</taxon>
        <taxon>Corynespora</taxon>
    </lineage>
</organism>
<accession>A0A2T2N2V2</accession>
<evidence type="ECO:0000313" key="3">
    <source>
        <dbReference type="Proteomes" id="UP000240883"/>
    </source>
</evidence>
<feature type="compositionally biased region" description="Basic and acidic residues" evidence="1">
    <location>
        <begin position="1"/>
        <end position="12"/>
    </location>
</feature>
<dbReference type="OrthoDB" id="3809967at2759"/>
<dbReference type="AlphaFoldDB" id="A0A2T2N2V2"/>
<evidence type="ECO:0000313" key="2">
    <source>
        <dbReference type="EMBL" id="PSN59576.1"/>
    </source>
</evidence>